<reference evidence="2 3" key="1">
    <citation type="submission" date="2014-06" db="EMBL/GenBank/DDBJ databases">
        <authorList>
            <person name="Swart Estienne"/>
        </authorList>
    </citation>
    <scope>NUCLEOTIDE SEQUENCE [LARGE SCALE GENOMIC DNA]</scope>
    <source>
        <strain evidence="2 3">130c</strain>
    </source>
</reference>
<gene>
    <name evidence="2" type="primary">Contig6657.g7124</name>
    <name evidence="2" type="ORF">STYLEM_2093</name>
</gene>
<evidence type="ECO:0000256" key="1">
    <source>
        <dbReference type="SAM" id="Phobius"/>
    </source>
</evidence>
<accession>A0A077ZTB0</accession>
<keyword evidence="1" id="KW-0812">Transmembrane</keyword>
<keyword evidence="1" id="KW-1133">Transmembrane helix</keyword>
<keyword evidence="1" id="KW-0472">Membrane</keyword>
<dbReference type="EMBL" id="CCKQ01002026">
    <property type="protein sequence ID" value="CDW73123.1"/>
    <property type="molecule type" value="Genomic_DNA"/>
</dbReference>
<proteinExistence type="predicted"/>
<evidence type="ECO:0000313" key="2">
    <source>
        <dbReference type="EMBL" id="CDW73123.1"/>
    </source>
</evidence>
<dbReference type="AlphaFoldDB" id="A0A077ZTB0"/>
<sequence length="800" mass="93623">MVSNKEKELDFIKLHEISLHITKDSINSDKYYRKIREIQPSYYNIIIIYYKFLKFVINYENDSLKEQNELGIVIQKRRIQNLRTMEFQNDIFDLNKKIGIVVLMSGMKNLGRIGMINYEISQITRYKVDKLKNSNISLLFPSVIDEITHNTCLEQFFIGKNYSSFINSKKNLWIKDSNGFVILVDFITQPFYDQIKGLQFIAYIKVSDQMIIKDQELSAIDIFTVIVDQFGQIKNSSSNFAALLQFQNSQDMRNSDQNFYEMCFDAQKNIENQLIQEGISTILNLNEQEFNYQSDDIPMQSNGMFKETEINDSDIEENGVKISLENKNKSKMLSLKEQQYSKYNFVSTFAKAVDLLIHDQESQKIDQIEGSLQYDGSVTNSSQWEILIDENNLQIEVVNLINLQPNGVVSHYDYDLIPGIQQLISKVQMLIASQNQSCFCQFRYQDFQKNYTFRDFERDYYFVDKNAVNTLGKRVFKLGQQMIQRIVDSILSSVNQNNKQQKNGNLNASKIKAKYSDIISKEVNYENFDDHNSLLQDTEKEQVIGDDEILEQSINDKRQFESESGSQIQQISQTDEKEMTLDQKSLIQLKKKKRDNYEIRLQEIIQDIHQRFRAQKILNGIKIMILSSIYCMFFVALYLINNEAKVQTKNSIEAFNTILMRGPCLSSVPLFVRQRLIQNQTVQVEFLNNSIDGLFDFCQQNYMKIKDLRKSQPLSFRLDKNLVNKYEDQQLCESSEKIIHKDQNLVQIELQVCSQSINGMLNKGLSQSYTYLMAEFRKYQIQYENLRAPTDSELKSLINE</sequence>
<protein>
    <recommendedName>
        <fullName evidence="4">Transmembrane protein</fullName>
    </recommendedName>
</protein>
<evidence type="ECO:0008006" key="4">
    <source>
        <dbReference type="Google" id="ProtNLM"/>
    </source>
</evidence>
<keyword evidence="3" id="KW-1185">Reference proteome</keyword>
<dbReference type="Proteomes" id="UP000039865">
    <property type="component" value="Unassembled WGS sequence"/>
</dbReference>
<dbReference type="InParanoid" id="A0A077ZTB0"/>
<evidence type="ECO:0000313" key="3">
    <source>
        <dbReference type="Proteomes" id="UP000039865"/>
    </source>
</evidence>
<name>A0A077ZTB0_STYLE</name>
<feature type="transmembrane region" description="Helical" evidence="1">
    <location>
        <begin position="620"/>
        <end position="640"/>
    </location>
</feature>
<organism evidence="2 3">
    <name type="scientific">Stylonychia lemnae</name>
    <name type="common">Ciliate</name>
    <dbReference type="NCBI Taxonomy" id="5949"/>
    <lineage>
        <taxon>Eukaryota</taxon>
        <taxon>Sar</taxon>
        <taxon>Alveolata</taxon>
        <taxon>Ciliophora</taxon>
        <taxon>Intramacronucleata</taxon>
        <taxon>Spirotrichea</taxon>
        <taxon>Stichotrichia</taxon>
        <taxon>Sporadotrichida</taxon>
        <taxon>Oxytrichidae</taxon>
        <taxon>Stylonychinae</taxon>
        <taxon>Stylonychia</taxon>
    </lineage>
</organism>